<dbReference type="PROSITE" id="PS50082">
    <property type="entry name" value="WD_REPEATS_2"/>
    <property type="match status" value="3"/>
</dbReference>
<keyword evidence="2 7" id="KW-0853">WD repeat</keyword>
<comment type="similarity">
    <text evidence="1">Belongs to the WD repeat CDC20/Fizzy family.</text>
</comment>
<feature type="repeat" description="WD" evidence="7">
    <location>
        <begin position="425"/>
        <end position="459"/>
    </location>
</feature>
<feature type="compositionally biased region" description="Polar residues" evidence="8">
    <location>
        <begin position="157"/>
        <end position="167"/>
    </location>
</feature>
<feature type="region of interest" description="Disordered" evidence="8">
    <location>
        <begin position="137"/>
        <end position="257"/>
    </location>
</feature>
<keyword evidence="4" id="KW-0677">Repeat</keyword>
<dbReference type="GO" id="GO:1905786">
    <property type="term" value="P:positive regulation of anaphase-promoting complex-dependent catabolic process"/>
    <property type="evidence" value="ECO:0007669"/>
    <property type="project" value="TreeGrafter"/>
</dbReference>
<dbReference type="EMBL" id="LFZN01000010">
    <property type="protein sequence ID" value="KXT05764.1"/>
    <property type="molecule type" value="Genomic_DNA"/>
</dbReference>
<dbReference type="Pfam" id="PF24807">
    <property type="entry name" value="WD40_CDC20-Fz"/>
    <property type="match status" value="1"/>
</dbReference>
<gene>
    <name evidence="10" type="ORF">AC578_1069</name>
</gene>
<protein>
    <recommendedName>
        <fullName evidence="9">CDC20/Fizzy WD40 domain-containing protein</fullName>
    </recommendedName>
</protein>
<evidence type="ECO:0000256" key="6">
    <source>
        <dbReference type="ARBA" id="ARBA00023306"/>
    </source>
</evidence>
<dbReference type="PANTHER" id="PTHR19918">
    <property type="entry name" value="CELL DIVISION CYCLE 20 CDC20 FIZZY -RELATED"/>
    <property type="match status" value="1"/>
</dbReference>
<dbReference type="PROSITE" id="PS50294">
    <property type="entry name" value="WD_REPEATS_REGION"/>
    <property type="match status" value="2"/>
</dbReference>
<reference evidence="10 11" key="1">
    <citation type="submission" date="2015-07" db="EMBL/GenBank/DDBJ databases">
        <title>Comparative genomics of the Sigatoka disease complex on banana suggests a link between parallel evolutionary changes in Pseudocercospora fijiensis and Pseudocercospora eumusae and increased virulence on the banana host.</title>
        <authorList>
            <person name="Chang T.-C."/>
            <person name="Salvucci A."/>
            <person name="Crous P.W."/>
            <person name="Stergiopoulos I."/>
        </authorList>
    </citation>
    <scope>NUCLEOTIDE SEQUENCE [LARGE SCALE GENOMIC DNA]</scope>
    <source>
        <strain evidence="10 11">CBS 114824</strain>
    </source>
</reference>
<dbReference type="FunFam" id="2.130.10.10:FF:000098">
    <property type="entry name" value="WD repeat-containing protein slp1"/>
    <property type="match status" value="1"/>
</dbReference>
<feature type="compositionally biased region" description="Low complexity" evidence="8">
    <location>
        <begin position="188"/>
        <end position="201"/>
    </location>
</feature>
<evidence type="ECO:0000256" key="5">
    <source>
        <dbReference type="ARBA" id="ARBA00022776"/>
    </source>
</evidence>
<evidence type="ECO:0000256" key="2">
    <source>
        <dbReference type="ARBA" id="ARBA00022574"/>
    </source>
</evidence>
<evidence type="ECO:0000256" key="3">
    <source>
        <dbReference type="ARBA" id="ARBA00022618"/>
    </source>
</evidence>
<evidence type="ECO:0000313" key="11">
    <source>
        <dbReference type="Proteomes" id="UP000070133"/>
    </source>
</evidence>
<feature type="compositionally biased region" description="Basic and acidic residues" evidence="8">
    <location>
        <begin position="41"/>
        <end position="53"/>
    </location>
</feature>
<organism evidence="10 11">
    <name type="scientific">Pseudocercospora eumusae</name>
    <dbReference type="NCBI Taxonomy" id="321146"/>
    <lineage>
        <taxon>Eukaryota</taxon>
        <taxon>Fungi</taxon>
        <taxon>Dikarya</taxon>
        <taxon>Ascomycota</taxon>
        <taxon>Pezizomycotina</taxon>
        <taxon>Dothideomycetes</taxon>
        <taxon>Dothideomycetidae</taxon>
        <taxon>Mycosphaerellales</taxon>
        <taxon>Mycosphaerellaceae</taxon>
        <taxon>Pseudocercospora</taxon>
    </lineage>
</organism>
<dbReference type="SUPFAM" id="SSF50978">
    <property type="entry name" value="WD40 repeat-like"/>
    <property type="match status" value="1"/>
</dbReference>
<feature type="compositionally biased region" description="Basic and acidic residues" evidence="8">
    <location>
        <begin position="212"/>
        <end position="226"/>
    </location>
</feature>
<dbReference type="Proteomes" id="UP000070133">
    <property type="component" value="Unassembled WGS sequence"/>
</dbReference>
<feature type="region of interest" description="Disordered" evidence="8">
    <location>
        <begin position="285"/>
        <end position="311"/>
    </location>
</feature>
<feature type="compositionally biased region" description="Polar residues" evidence="8">
    <location>
        <begin position="175"/>
        <end position="187"/>
    </location>
</feature>
<dbReference type="PROSITE" id="PS00678">
    <property type="entry name" value="WD_REPEATS_1"/>
    <property type="match status" value="1"/>
</dbReference>
<feature type="domain" description="CDC20/Fizzy WD40" evidence="9">
    <location>
        <begin position="373"/>
        <end position="663"/>
    </location>
</feature>
<dbReference type="AlphaFoldDB" id="A0A139HTG0"/>
<proteinExistence type="inferred from homology"/>
<dbReference type="InterPro" id="IPR056150">
    <property type="entry name" value="WD40_CDC20-Fz"/>
</dbReference>
<keyword evidence="3" id="KW-0132">Cell division</keyword>
<feature type="repeat" description="WD" evidence="7">
    <location>
        <begin position="632"/>
        <end position="665"/>
    </location>
</feature>
<dbReference type="InterPro" id="IPR033010">
    <property type="entry name" value="Cdc20/Fizzy"/>
</dbReference>
<name>A0A139HTG0_9PEZI</name>
<evidence type="ECO:0000256" key="1">
    <source>
        <dbReference type="ARBA" id="ARBA00006445"/>
    </source>
</evidence>
<keyword evidence="11" id="KW-1185">Reference proteome</keyword>
<dbReference type="OrthoDB" id="10263272at2759"/>
<dbReference type="GO" id="GO:0005680">
    <property type="term" value="C:anaphase-promoting complex"/>
    <property type="evidence" value="ECO:0007669"/>
    <property type="project" value="TreeGrafter"/>
</dbReference>
<comment type="caution">
    <text evidence="10">The sequence shown here is derived from an EMBL/GenBank/DDBJ whole genome shotgun (WGS) entry which is preliminary data.</text>
</comment>
<dbReference type="GO" id="GO:0051301">
    <property type="term" value="P:cell division"/>
    <property type="evidence" value="ECO:0007669"/>
    <property type="project" value="UniProtKB-KW"/>
</dbReference>
<dbReference type="GO" id="GO:0031145">
    <property type="term" value="P:anaphase-promoting complex-dependent catabolic process"/>
    <property type="evidence" value="ECO:0007669"/>
    <property type="project" value="TreeGrafter"/>
</dbReference>
<dbReference type="InterPro" id="IPR019775">
    <property type="entry name" value="WD40_repeat_CS"/>
</dbReference>
<keyword evidence="5" id="KW-0498">Mitosis</keyword>
<accession>A0A139HTG0</accession>
<feature type="region of interest" description="Disordered" evidence="8">
    <location>
        <begin position="39"/>
        <end position="69"/>
    </location>
</feature>
<dbReference type="GO" id="GO:1990757">
    <property type="term" value="F:ubiquitin ligase activator activity"/>
    <property type="evidence" value="ECO:0007669"/>
    <property type="project" value="TreeGrafter"/>
</dbReference>
<evidence type="ECO:0000256" key="8">
    <source>
        <dbReference type="SAM" id="MobiDB-lite"/>
    </source>
</evidence>
<dbReference type="InterPro" id="IPR036322">
    <property type="entry name" value="WD40_repeat_dom_sf"/>
</dbReference>
<dbReference type="PANTHER" id="PTHR19918:SF8">
    <property type="entry name" value="FI02843P"/>
    <property type="match status" value="1"/>
</dbReference>
<sequence>MSTFPYKILPSPAFPTLPFLTQQRHKNQATSKAFTSAFKAIKPDKPDKPDKPNKPVHHLLQQPHFPPPKNRNIFADMATATVLTPIKQRRDGVFSSRLAGGRAPLTPSPQSTPKTVNIEAGESIHRVNLTAKFSRAQSKTNVRDSPKFNIARRGPQSPRNLLNQVATSDFALTGTGPNTTTSASTKNTPSRTRTARSSSVHRTPKRNQGKISYKDADRFIPTRDTEAISAQIATIKLDGERTPGRRPKSSASDGSAHLAGAASAFDFGRPHSSHDAIASLSLDGLNLEDSDSDDSDDDEPTKKQSPGTTAYKHALTEACGVGDKTRILAFKPAAPESSRPIDLRSQYNRPLKPAAASASQFKRRVLTAPERVLDAPGLVDDYYLNLLDWSSGNQVAIGLDKTVYVWSAETGSVQSLFDCPSDTYISSVKWSADGAYVAAGLGTGEVQIWDAEDGTKLRSMYGHDSRVSVMGWNKHILSTGARSGLVYNHDVRVAQHKVAELVSHTSEVCGLEWRPDGAQLATGGNDNIVTIWDARSLNAPKFQKTNHKAAVKALAWCPWQTNLLATGGGSHDRNIHFWNTTSGARVNSIDTGSQVTSLRWSTAYKELVSSSGFPDNSLSIWVYPTLVKHIEIPAHESRVLHSALSPDGQMLATAAADESLKFWKVFEKKPGSGNLAGIGSANVKACLTKATTIR</sequence>
<dbReference type="STRING" id="321146.A0A139HTG0"/>
<evidence type="ECO:0000313" key="10">
    <source>
        <dbReference type="EMBL" id="KXT05764.1"/>
    </source>
</evidence>
<feature type="compositionally biased region" description="Acidic residues" evidence="8">
    <location>
        <begin position="286"/>
        <end position="299"/>
    </location>
</feature>
<evidence type="ECO:0000256" key="7">
    <source>
        <dbReference type="PROSITE-ProRule" id="PRU00221"/>
    </source>
</evidence>
<dbReference type="Gene3D" id="2.130.10.10">
    <property type="entry name" value="YVTN repeat-like/Quinoprotein amine dehydrogenase"/>
    <property type="match status" value="1"/>
</dbReference>
<dbReference type="InterPro" id="IPR015943">
    <property type="entry name" value="WD40/YVTN_repeat-like_dom_sf"/>
</dbReference>
<evidence type="ECO:0000259" key="9">
    <source>
        <dbReference type="Pfam" id="PF24807"/>
    </source>
</evidence>
<keyword evidence="6" id="KW-0131">Cell cycle</keyword>
<evidence type="ECO:0000256" key="4">
    <source>
        <dbReference type="ARBA" id="ARBA00022737"/>
    </source>
</evidence>
<feature type="repeat" description="WD" evidence="7">
    <location>
        <begin position="501"/>
        <end position="536"/>
    </location>
</feature>
<dbReference type="InterPro" id="IPR001680">
    <property type="entry name" value="WD40_rpt"/>
</dbReference>
<dbReference type="SMART" id="SM00320">
    <property type="entry name" value="WD40"/>
    <property type="match status" value="7"/>
</dbReference>
<dbReference type="GO" id="GO:0010997">
    <property type="term" value="F:anaphase-promoting complex binding"/>
    <property type="evidence" value="ECO:0007669"/>
    <property type="project" value="InterPro"/>
</dbReference>